<protein>
    <submittedName>
        <fullName evidence="1">Uncharacterized protein</fullName>
    </submittedName>
</protein>
<sequence>MCQLVHDYACDSVSRASIAGSQSGPSPSNKCAEVADDFVSHGDTPIRGWSKFWGVHKTNVCEVNLLAFRGHSVPSAGRLFSLGHLVQRIYAKMDMLLFEDEDESSNSLLNSEDSKKSWKGIYEGDEWMETVETMI</sequence>
<dbReference type="AlphaFoldDB" id="A0A6A6MEU3"/>
<evidence type="ECO:0000313" key="2">
    <source>
        <dbReference type="Proteomes" id="UP000467840"/>
    </source>
</evidence>
<proteinExistence type="predicted"/>
<comment type="caution">
    <text evidence="1">The sequence shown here is derived from an EMBL/GenBank/DDBJ whole genome shotgun (WGS) entry which is preliminary data.</text>
</comment>
<evidence type="ECO:0000313" key="1">
    <source>
        <dbReference type="EMBL" id="KAF2312202.1"/>
    </source>
</evidence>
<name>A0A6A6MEU3_HEVBR</name>
<reference evidence="1 2" key="1">
    <citation type="journal article" date="2020" name="Mol. Plant">
        <title>The Chromosome-Based Rubber Tree Genome Provides New Insights into Spurge Genome Evolution and Rubber Biosynthesis.</title>
        <authorList>
            <person name="Liu J."/>
            <person name="Shi C."/>
            <person name="Shi C.C."/>
            <person name="Li W."/>
            <person name="Zhang Q.J."/>
            <person name="Zhang Y."/>
            <person name="Li K."/>
            <person name="Lu H.F."/>
            <person name="Shi C."/>
            <person name="Zhu S.T."/>
            <person name="Xiao Z.Y."/>
            <person name="Nan H."/>
            <person name="Yue Y."/>
            <person name="Zhu X.G."/>
            <person name="Wu Y."/>
            <person name="Hong X.N."/>
            <person name="Fan G.Y."/>
            <person name="Tong Y."/>
            <person name="Zhang D."/>
            <person name="Mao C.L."/>
            <person name="Liu Y.L."/>
            <person name="Hao S.J."/>
            <person name="Liu W.Q."/>
            <person name="Lv M.Q."/>
            <person name="Zhang H.B."/>
            <person name="Liu Y."/>
            <person name="Hu-Tang G.R."/>
            <person name="Wang J.P."/>
            <person name="Wang J.H."/>
            <person name="Sun Y.H."/>
            <person name="Ni S.B."/>
            <person name="Chen W.B."/>
            <person name="Zhang X.C."/>
            <person name="Jiao Y.N."/>
            <person name="Eichler E.E."/>
            <person name="Li G.H."/>
            <person name="Liu X."/>
            <person name="Gao L.Z."/>
        </authorList>
    </citation>
    <scope>NUCLEOTIDE SEQUENCE [LARGE SCALE GENOMIC DNA]</scope>
    <source>
        <strain evidence="2">cv. GT1</strain>
        <tissue evidence="1">Leaf</tissue>
    </source>
</reference>
<gene>
    <name evidence="1" type="ORF">GH714_028458</name>
</gene>
<dbReference type="EMBL" id="JAAGAX010000006">
    <property type="protein sequence ID" value="KAF2312202.1"/>
    <property type="molecule type" value="Genomic_DNA"/>
</dbReference>
<accession>A0A6A6MEU3</accession>
<dbReference type="Proteomes" id="UP000467840">
    <property type="component" value="Chromosome 14"/>
</dbReference>
<keyword evidence="2" id="KW-1185">Reference proteome</keyword>
<organism evidence="1 2">
    <name type="scientific">Hevea brasiliensis</name>
    <name type="common">Para rubber tree</name>
    <name type="synonym">Siphonia brasiliensis</name>
    <dbReference type="NCBI Taxonomy" id="3981"/>
    <lineage>
        <taxon>Eukaryota</taxon>
        <taxon>Viridiplantae</taxon>
        <taxon>Streptophyta</taxon>
        <taxon>Embryophyta</taxon>
        <taxon>Tracheophyta</taxon>
        <taxon>Spermatophyta</taxon>
        <taxon>Magnoliopsida</taxon>
        <taxon>eudicotyledons</taxon>
        <taxon>Gunneridae</taxon>
        <taxon>Pentapetalae</taxon>
        <taxon>rosids</taxon>
        <taxon>fabids</taxon>
        <taxon>Malpighiales</taxon>
        <taxon>Euphorbiaceae</taxon>
        <taxon>Crotonoideae</taxon>
        <taxon>Micrandreae</taxon>
        <taxon>Hevea</taxon>
    </lineage>
</organism>